<accession>E1JSV5</accession>
<protein>
    <submittedName>
        <fullName evidence="1">Uncharacterized protein</fullName>
    </submittedName>
</protein>
<reference evidence="1 2" key="1">
    <citation type="submission" date="2010-08" db="EMBL/GenBank/DDBJ databases">
        <title>The draft genome of Desulfovibrio fructosovorans JJ.</title>
        <authorList>
            <consortium name="US DOE Joint Genome Institute (JGI-PGF)"/>
            <person name="Lucas S."/>
            <person name="Copeland A."/>
            <person name="Lapidus A."/>
            <person name="Cheng J.-F."/>
            <person name="Bruce D."/>
            <person name="Goodwin L."/>
            <person name="Pitluck S."/>
            <person name="Land M.L."/>
            <person name="Hauser L."/>
            <person name="Chang Y.-J."/>
            <person name="Jeffries C."/>
            <person name="Wall J.D."/>
            <person name="Stahl D.A."/>
            <person name="Arkin A.P."/>
            <person name="Dehal P."/>
            <person name="Stolyar S.M."/>
            <person name="Hazen T.C."/>
            <person name="Woyke T.J."/>
        </authorList>
    </citation>
    <scope>NUCLEOTIDE SEQUENCE [LARGE SCALE GENOMIC DNA]</scope>
    <source>
        <strain evidence="1 2">JJ</strain>
    </source>
</reference>
<dbReference type="PROSITE" id="PS50293">
    <property type="entry name" value="TPR_REGION"/>
    <property type="match status" value="1"/>
</dbReference>
<dbReference type="Proteomes" id="UP000006250">
    <property type="component" value="Unassembled WGS sequence"/>
</dbReference>
<evidence type="ECO:0000313" key="2">
    <source>
        <dbReference type="Proteomes" id="UP000006250"/>
    </source>
</evidence>
<dbReference type="OrthoDB" id="5465359at2"/>
<dbReference type="AlphaFoldDB" id="E1JSV5"/>
<keyword evidence="2" id="KW-1185">Reference proteome</keyword>
<dbReference type="InterPro" id="IPR011990">
    <property type="entry name" value="TPR-like_helical_dom_sf"/>
</dbReference>
<organism evidence="1 2">
    <name type="scientific">Solidesulfovibrio fructosivorans JJ]</name>
    <dbReference type="NCBI Taxonomy" id="596151"/>
    <lineage>
        <taxon>Bacteria</taxon>
        <taxon>Pseudomonadati</taxon>
        <taxon>Thermodesulfobacteriota</taxon>
        <taxon>Desulfovibrionia</taxon>
        <taxon>Desulfovibrionales</taxon>
        <taxon>Desulfovibrionaceae</taxon>
        <taxon>Solidesulfovibrio</taxon>
    </lineage>
</organism>
<dbReference type="RefSeq" id="WP_005991125.1">
    <property type="nucleotide sequence ID" value="NZ_AECZ01000003.1"/>
</dbReference>
<dbReference type="Gene3D" id="1.25.40.10">
    <property type="entry name" value="Tetratricopeptide repeat domain"/>
    <property type="match status" value="1"/>
</dbReference>
<dbReference type="Pfam" id="PF14559">
    <property type="entry name" value="TPR_19"/>
    <property type="match status" value="1"/>
</dbReference>
<comment type="caution">
    <text evidence="1">The sequence shown here is derived from an EMBL/GenBank/DDBJ whole genome shotgun (WGS) entry which is preliminary data.</text>
</comment>
<sequence precursor="true">MRYWQHVIFASLLALSALTSCFVFRLLNISSVAFHSGESMLSQGKFTEALQKFRIAAAAGGLRPSMALKLARSAFLAGDATFSKEVLSSLITSKTRLSPDVLNAVAGEFDSMGMPALALAALRRAGDSVLQSEPSAIYLAELESRVGDVAASEQLYRRVLGKYPDSIAAALGLAQLVAWHGRTQEAEGLCESVLRRNPENRQARLVLGRVLTAAGRFNDAIVQYRQVLGETP</sequence>
<evidence type="ECO:0000313" key="1">
    <source>
        <dbReference type="EMBL" id="EFL52588.1"/>
    </source>
</evidence>
<dbReference type="EMBL" id="AECZ01000003">
    <property type="protein sequence ID" value="EFL52588.1"/>
    <property type="molecule type" value="Genomic_DNA"/>
</dbReference>
<dbReference type="STRING" id="596151.DesfrDRAFT_0694"/>
<dbReference type="SUPFAM" id="SSF48452">
    <property type="entry name" value="TPR-like"/>
    <property type="match status" value="1"/>
</dbReference>
<proteinExistence type="predicted"/>
<dbReference type="Pfam" id="PF13432">
    <property type="entry name" value="TPR_16"/>
    <property type="match status" value="1"/>
</dbReference>
<name>E1JSV5_SOLFR</name>
<gene>
    <name evidence="1" type="ORF">DesfrDRAFT_0694</name>
</gene>
<dbReference type="PROSITE" id="PS51257">
    <property type="entry name" value="PROKAR_LIPOPROTEIN"/>
    <property type="match status" value="1"/>
</dbReference>
<dbReference type="eggNOG" id="COG0457">
    <property type="taxonomic scope" value="Bacteria"/>
</dbReference>